<keyword evidence="2 5" id="KW-0812">Transmembrane</keyword>
<keyword evidence="4 5" id="KW-0472">Membrane</keyword>
<protein>
    <submittedName>
        <fullName evidence="7">FUSC family protein</fullName>
    </submittedName>
</protein>
<evidence type="ECO:0000256" key="3">
    <source>
        <dbReference type="ARBA" id="ARBA00022989"/>
    </source>
</evidence>
<dbReference type="EMBL" id="JARAKF010000001">
    <property type="protein sequence ID" value="MDU8991235.1"/>
    <property type="molecule type" value="Genomic_DNA"/>
</dbReference>
<evidence type="ECO:0000256" key="2">
    <source>
        <dbReference type="ARBA" id="ARBA00022692"/>
    </source>
</evidence>
<gene>
    <name evidence="7" type="ORF">PU648_02205</name>
</gene>
<feature type="transmembrane region" description="Helical" evidence="5">
    <location>
        <begin position="61"/>
        <end position="81"/>
    </location>
</feature>
<proteinExistence type="predicted"/>
<feature type="transmembrane region" description="Helical" evidence="5">
    <location>
        <begin position="110"/>
        <end position="126"/>
    </location>
</feature>
<reference evidence="7 8" key="1">
    <citation type="submission" date="2023-02" db="EMBL/GenBank/DDBJ databases">
        <authorList>
            <person name="Maleckis M."/>
        </authorList>
    </citation>
    <scope>NUCLEOTIDE SEQUENCE [LARGE SCALE GENOMIC DNA]</scope>
    <source>
        <strain evidence="7 8">P8-A2</strain>
    </source>
</reference>
<feature type="transmembrane region" description="Helical" evidence="5">
    <location>
        <begin position="37"/>
        <end position="54"/>
    </location>
</feature>
<evidence type="ECO:0000313" key="7">
    <source>
        <dbReference type="EMBL" id="MDU8991235.1"/>
    </source>
</evidence>
<dbReference type="InterPro" id="IPR049453">
    <property type="entry name" value="Memb_transporter_dom"/>
</dbReference>
<keyword evidence="8" id="KW-1185">Reference proteome</keyword>
<evidence type="ECO:0000313" key="8">
    <source>
        <dbReference type="Proteomes" id="UP001257627"/>
    </source>
</evidence>
<organism evidence="7 8">
    <name type="scientific">Streptomyces mirabilis</name>
    <dbReference type="NCBI Taxonomy" id="68239"/>
    <lineage>
        <taxon>Bacteria</taxon>
        <taxon>Bacillati</taxon>
        <taxon>Actinomycetota</taxon>
        <taxon>Actinomycetes</taxon>
        <taxon>Kitasatosporales</taxon>
        <taxon>Streptomycetaceae</taxon>
        <taxon>Streptomyces</taxon>
    </lineage>
</organism>
<name>A0ABU3UBN7_9ACTN</name>
<evidence type="ECO:0000259" key="6">
    <source>
        <dbReference type="Pfam" id="PF13515"/>
    </source>
</evidence>
<evidence type="ECO:0000256" key="1">
    <source>
        <dbReference type="ARBA" id="ARBA00004141"/>
    </source>
</evidence>
<evidence type="ECO:0000256" key="5">
    <source>
        <dbReference type="SAM" id="Phobius"/>
    </source>
</evidence>
<feature type="domain" description="Integral membrane bound transporter" evidence="6">
    <location>
        <begin position="38"/>
        <end position="151"/>
    </location>
</feature>
<comment type="caution">
    <text evidence="7">The sequence shown here is derived from an EMBL/GenBank/DDBJ whole genome shotgun (WGS) entry which is preliminary data.</text>
</comment>
<feature type="transmembrane region" description="Helical" evidence="5">
    <location>
        <begin position="87"/>
        <end position="103"/>
    </location>
</feature>
<comment type="subcellular location">
    <subcellularLocation>
        <location evidence="1">Membrane</location>
        <topology evidence="1">Multi-pass membrane protein</topology>
    </subcellularLocation>
</comment>
<dbReference type="RefSeq" id="WP_316732299.1">
    <property type="nucleotide sequence ID" value="NZ_JARAKF010000001.1"/>
</dbReference>
<dbReference type="Proteomes" id="UP001257627">
    <property type="component" value="Unassembled WGS sequence"/>
</dbReference>
<evidence type="ECO:0000256" key="4">
    <source>
        <dbReference type="ARBA" id="ARBA00023136"/>
    </source>
</evidence>
<feature type="transmembrane region" description="Helical" evidence="5">
    <location>
        <begin position="138"/>
        <end position="158"/>
    </location>
</feature>
<dbReference type="Pfam" id="PF13515">
    <property type="entry name" value="FUSC_2"/>
    <property type="match status" value="1"/>
</dbReference>
<accession>A0ABU3UBN7</accession>
<sequence>MKTLSYAVTVGLASLLSYWLTVTIMSEVHLSHEDGRLGGMCAVIATIFVLRASRQKSLHAAFARMSATLVSFALCLAYLAIWPFHPWGLALLVAISVLIPGLVGQPDAEVTAAISTTVIMVVASLSPQEAWKEPILRLADTIIGVAAGVAVAILLNEIGRGRRGGRRSQHEGPQADPPG</sequence>
<keyword evidence="3 5" id="KW-1133">Transmembrane helix</keyword>
<feature type="transmembrane region" description="Helical" evidence="5">
    <location>
        <begin position="7"/>
        <end position="25"/>
    </location>
</feature>